<feature type="domain" description="EamA" evidence="2">
    <location>
        <begin position="181"/>
        <end position="329"/>
    </location>
</feature>
<feature type="transmembrane region" description="Helical" evidence="1">
    <location>
        <begin position="215"/>
        <end position="238"/>
    </location>
</feature>
<gene>
    <name evidence="3" type="ORF">SAMN02910291_01867</name>
</gene>
<feature type="transmembrane region" description="Helical" evidence="1">
    <location>
        <begin position="312"/>
        <end position="329"/>
    </location>
</feature>
<evidence type="ECO:0000256" key="1">
    <source>
        <dbReference type="SAM" id="Phobius"/>
    </source>
</evidence>
<reference evidence="4" key="1">
    <citation type="submission" date="2016-11" db="EMBL/GenBank/DDBJ databases">
        <authorList>
            <person name="Jaros S."/>
            <person name="Januszkiewicz K."/>
            <person name="Wedrychowicz H."/>
        </authorList>
    </citation>
    <scope>NUCLEOTIDE SEQUENCE [LARGE SCALE GENOMIC DNA]</scope>
    <source>
        <strain evidence="4">DSM 7057</strain>
    </source>
</reference>
<keyword evidence="1" id="KW-1133">Transmembrane helix</keyword>
<evidence type="ECO:0000313" key="4">
    <source>
        <dbReference type="Proteomes" id="UP000182680"/>
    </source>
</evidence>
<keyword evidence="1" id="KW-0812">Transmembrane</keyword>
<feature type="domain" description="EamA" evidence="2">
    <location>
        <begin position="57"/>
        <end position="166"/>
    </location>
</feature>
<evidence type="ECO:0000313" key="3">
    <source>
        <dbReference type="EMBL" id="SFW56638.1"/>
    </source>
</evidence>
<keyword evidence="1" id="KW-0472">Membrane</keyword>
<feature type="transmembrane region" description="Helical" evidence="1">
    <location>
        <begin position="179"/>
        <end position="203"/>
    </location>
</feature>
<feature type="transmembrane region" description="Helical" evidence="1">
    <location>
        <begin position="96"/>
        <end position="117"/>
    </location>
</feature>
<feature type="transmembrane region" description="Helical" evidence="1">
    <location>
        <begin position="123"/>
        <end position="143"/>
    </location>
</feature>
<name>A0AA94HTJ3_DESDE</name>
<dbReference type="InterPro" id="IPR000620">
    <property type="entry name" value="EamA_dom"/>
</dbReference>
<dbReference type="Proteomes" id="UP000182680">
    <property type="component" value="Unassembled WGS sequence"/>
</dbReference>
<feature type="transmembrane region" description="Helical" evidence="1">
    <location>
        <begin position="155"/>
        <end position="173"/>
    </location>
</feature>
<dbReference type="GO" id="GO:0016020">
    <property type="term" value="C:membrane"/>
    <property type="evidence" value="ECO:0007669"/>
    <property type="project" value="InterPro"/>
</dbReference>
<dbReference type="SUPFAM" id="SSF103481">
    <property type="entry name" value="Multidrug resistance efflux transporter EmrE"/>
    <property type="match status" value="2"/>
</dbReference>
<feature type="transmembrane region" description="Helical" evidence="1">
    <location>
        <begin position="50"/>
        <end position="75"/>
    </location>
</feature>
<protein>
    <submittedName>
        <fullName evidence="3">Uncharacterized membrane protein</fullName>
    </submittedName>
</protein>
<organism evidence="3 4">
    <name type="scientific">Desulfovibrio desulfuricans</name>
    <dbReference type="NCBI Taxonomy" id="876"/>
    <lineage>
        <taxon>Bacteria</taxon>
        <taxon>Pseudomonadati</taxon>
        <taxon>Thermodesulfobacteriota</taxon>
        <taxon>Desulfovibrionia</taxon>
        <taxon>Desulfovibrionales</taxon>
        <taxon>Desulfovibrionaceae</taxon>
        <taxon>Desulfovibrio</taxon>
    </lineage>
</organism>
<dbReference type="RefSeq" id="WP_072312043.1">
    <property type="nucleotide sequence ID" value="NZ_FPIW01000034.1"/>
</dbReference>
<feature type="transmembrane region" description="Helical" evidence="1">
    <location>
        <begin position="258"/>
        <end position="276"/>
    </location>
</feature>
<dbReference type="InterPro" id="IPR037185">
    <property type="entry name" value="EmrE-like"/>
</dbReference>
<dbReference type="AlphaFoldDB" id="A0AA94HTJ3"/>
<dbReference type="Gene3D" id="1.10.3730.20">
    <property type="match status" value="1"/>
</dbReference>
<proteinExistence type="predicted"/>
<comment type="caution">
    <text evidence="3">The sequence shown here is derived from an EMBL/GenBank/DDBJ whole genome shotgun (WGS) entry which is preliminary data.</text>
</comment>
<sequence>MTDASLALSHRKDRAFARKGLTVAAINGIFFSLDSMLLKTGLGGSPFCDPLFWLLAPLFAAGCHDLAAACLSLGINTAQGKRREVFRTLRSKPGRWCILGALIGAPLGMGGFLLALALAGPAYALPITTLYPAIAAVLARVFLKERISRRTGLGLLCCVAGAAVISCAPAAAVQDSPHLYLGIAFAFVAALGWAAEGVCAASGMDFIEPGVALNVYQLVSAALYFCLIIPVAAAWLVLQGHGSVLADMAVRAVHSRELWLFFGAGWLGCLSYRCWYMAMNMIGVSRAMALNITYALWGILFSVVFMNALVTGRLLAGAGLVFCGVVFVIRSRHEGITLRHAD</sequence>
<dbReference type="PANTHER" id="PTHR22911">
    <property type="entry name" value="ACYL-MALONYL CONDENSING ENZYME-RELATED"/>
    <property type="match status" value="1"/>
</dbReference>
<dbReference type="EMBL" id="FPIW01000034">
    <property type="protein sequence ID" value="SFW56638.1"/>
    <property type="molecule type" value="Genomic_DNA"/>
</dbReference>
<dbReference type="Pfam" id="PF00892">
    <property type="entry name" value="EamA"/>
    <property type="match status" value="2"/>
</dbReference>
<feature type="transmembrane region" description="Helical" evidence="1">
    <location>
        <begin position="288"/>
        <end position="306"/>
    </location>
</feature>
<feature type="transmembrane region" description="Helical" evidence="1">
    <location>
        <begin position="20"/>
        <end position="38"/>
    </location>
</feature>
<evidence type="ECO:0000259" key="2">
    <source>
        <dbReference type="Pfam" id="PF00892"/>
    </source>
</evidence>
<accession>A0AA94HTJ3</accession>
<dbReference type="PANTHER" id="PTHR22911:SF137">
    <property type="entry name" value="SOLUTE CARRIER FAMILY 35 MEMBER G2-RELATED"/>
    <property type="match status" value="1"/>
</dbReference>